<comment type="similarity">
    <text evidence="2">Belongs to the 'GDSL' lipolytic enzyme family.</text>
</comment>
<evidence type="ECO:0000256" key="5">
    <source>
        <dbReference type="ARBA" id="ARBA00022801"/>
    </source>
</evidence>
<name>A0A2N9IPW4_FAGSY</name>
<protein>
    <recommendedName>
        <fullName evidence="9">GDSL esterase/lipase</fullName>
    </recommendedName>
</protein>
<evidence type="ECO:0000256" key="4">
    <source>
        <dbReference type="ARBA" id="ARBA00022729"/>
    </source>
</evidence>
<dbReference type="PANTHER" id="PTHR45650:SF4">
    <property type="entry name" value="GDSL-LIKE LIPASE_ACYLHYDROLASE FAMILY PROTEIN, EXPRESSED"/>
    <property type="match status" value="1"/>
</dbReference>
<evidence type="ECO:0000256" key="6">
    <source>
        <dbReference type="ARBA" id="ARBA00022963"/>
    </source>
</evidence>
<dbReference type="InterPro" id="IPR036514">
    <property type="entry name" value="SGNH_hydro_sf"/>
</dbReference>
<evidence type="ECO:0000256" key="7">
    <source>
        <dbReference type="ARBA" id="ARBA00023098"/>
    </source>
</evidence>
<keyword evidence="4" id="KW-0732">Signal</keyword>
<organism evidence="8">
    <name type="scientific">Fagus sylvatica</name>
    <name type="common">Beechnut</name>
    <dbReference type="NCBI Taxonomy" id="28930"/>
    <lineage>
        <taxon>Eukaryota</taxon>
        <taxon>Viridiplantae</taxon>
        <taxon>Streptophyta</taxon>
        <taxon>Embryophyta</taxon>
        <taxon>Tracheophyta</taxon>
        <taxon>Spermatophyta</taxon>
        <taxon>Magnoliopsida</taxon>
        <taxon>eudicotyledons</taxon>
        <taxon>Gunneridae</taxon>
        <taxon>Pentapetalae</taxon>
        <taxon>rosids</taxon>
        <taxon>fabids</taxon>
        <taxon>Fagales</taxon>
        <taxon>Fagaceae</taxon>
        <taxon>Fagus</taxon>
    </lineage>
</organism>
<dbReference type="InterPro" id="IPR001087">
    <property type="entry name" value="GDSL"/>
</dbReference>
<evidence type="ECO:0008006" key="9">
    <source>
        <dbReference type="Google" id="ProtNLM"/>
    </source>
</evidence>
<sequence>MVFILDRQIIGGIVAAILTASILVGLCLAQNVPANFVFGDSLVDVGNNNYIVSLSKANYVPNGIDFGIPTGRFTNGRTIVDIIGKYLFSITLHKLLAVAILYKQMLIEYSFLFIKIFSPGQELGFKEFTPPYLAPTTSGSVVLKGVNYASGGGGILNQTGKIFVGRINMDAQLDNFANSRQDIISSIGHPAAQKLLGKAIFSITIGSNDFINNYLTPIISAAEQQLVTPEAFVGTMISRFRLQLRRLYNLGARKILVANVGPIGCIPYQRDVNPAAGDNCVSLANQLAQLFNAKLKSLIEDLSTDLQESKFVYADVYRIVEDILQNYISYGFENANYACCYVSGRFGGLIPCGPPSKVCEDRSKYVFWDPYHPSDATNVIIARRLMDVIIISGSGRAFCSGVDLTAAEDVFKGGVKDMDCRVRPGCPNEPLEGSRLQQGSKLLSLVIFWSPLKVPSS</sequence>
<dbReference type="AlphaFoldDB" id="A0A2N9IPW4"/>
<evidence type="ECO:0000256" key="1">
    <source>
        <dbReference type="ARBA" id="ARBA00004613"/>
    </source>
</evidence>
<comment type="subcellular location">
    <subcellularLocation>
        <location evidence="1">Secreted</location>
    </subcellularLocation>
</comment>
<dbReference type="Gene3D" id="3.40.50.1110">
    <property type="entry name" value="SGNH hydrolase"/>
    <property type="match status" value="1"/>
</dbReference>
<dbReference type="EMBL" id="OIVN01006148">
    <property type="protein sequence ID" value="SPD26200.1"/>
    <property type="molecule type" value="Genomic_DNA"/>
</dbReference>
<keyword evidence="5" id="KW-0378">Hydrolase</keyword>
<dbReference type="InterPro" id="IPR051238">
    <property type="entry name" value="GDSL_esterase/lipase"/>
</dbReference>
<proteinExistence type="inferred from homology"/>
<evidence type="ECO:0000256" key="2">
    <source>
        <dbReference type="ARBA" id="ARBA00008668"/>
    </source>
</evidence>
<dbReference type="GO" id="GO:0016788">
    <property type="term" value="F:hydrolase activity, acting on ester bonds"/>
    <property type="evidence" value="ECO:0007669"/>
    <property type="project" value="InterPro"/>
</dbReference>
<dbReference type="InterPro" id="IPR035669">
    <property type="entry name" value="SGNH_plant_lipase-like"/>
</dbReference>
<dbReference type="PANTHER" id="PTHR45650">
    <property type="entry name" value="GDSL-LIKE LIPASE/ACYLHYDROLASE-RELATED"/>
    <property type="match status" value="1"/>
</dbReference>
<dbReference type="GO" id="GO:0005576">
    <property type="term" value="C:extracellular region"/>
    <property type="evidence" value="ECO:0007669"/>
    <property type="project" value="UniProtKB-SubCell"/>
</dbReference>
<dbReference type="Pfam" id="PF00657">
    <property type="entry name" value="Lipase_GDSL"/>
    <property type="match status" value="1"/>
</dbReference>
<dbReference type="GO" id="GO:0016042">
    <property type="term" value="P:lipid catabolic process"/>
    <property type="evidence" value="ECO:0007669"/>
    <property type="project" value="UniProtKB-KW"/>
</dbReference>
<gene>
    <name evidence="8" type="ORF">FSB_LOCUS54082</name>
</gene>
<dbReference type="CDD" id="cd01837">
    <property type="entry name" value="SGNH_plant_lipase_like"/>
    <property type="match status" value="1"/>
</dbReference>
<accession>A0A2N9IPW4</accession>
<keyword evidence="7" id="KW-0443">Lipid metabolism</keyword>
<dbReference type="SUPFAM" id="SSF52266">
    <property type="entry name" value="SGNH hydrolase"/>
    <property type="match status" value="1"/>
</dbReference>
<keyword evidence="6" id="KW-0442">Lipid degradation</keyword>
<evidence type="ECO:0000256" key="3">
    <source>
        <dbReference type="ARBA" id="ARBA00022525"/>
    </source>
</evidence>
<evidence type="ECO:0000313" key="8">
    <source>
        <dbReference type="EMBL" id="SPD26200.1"/>
    </source>
</evidence>
<reference evidence="8" key="1">
    <citation type="submission" date="2018-02" db="EMBL/GenBank/DDBJ databases">
        <authorList>
            <person name="Cohen D.B."/>
            <person name="Kent A.D."/>
        </authorList>
    </citation>
    <scope>NUCLEOTIDE SEQUENCE</scope>
</reference>
<keyword evidence="3" id="KW-0964">Secreted</keyword>